<feature type="chain" id="PRO_5018575292" evidence="1">
    <location>
        <begin position="27"/>
        <end position="245"/>
    </location>
</feature>
<accession>A0A3S5AZQ8</accession>
<organism evidence="2 3">
    <name type="scientific">Protopolystoma xenopodis</name>
    <dbReference type="NCBI Taxonomy" id="117903"/>
    <lineage>
        <taxon>Eukaryota</taxon>
        <taxon>Metazoa</taxon>
        <taxon>Spiralia</taxon>
        <taxon>Lophotrochozoa</taxon>
        <taxon>Platyhelminthes</taxon>
        <taxon>Monogenea</taxon>
        <taxon>Polyopisthocotylea</taxon>
        <taxon>Polystomatidea</taxon>
        <taxon>Polystomatidae</taxon>
        <taxon>Protopolystoma</taxon>
    </lineage>
</organism>
<evidence type="ECO:0000313" key="3">
    <source>
        <dbReference type="Proteomes" id="UP000784294"/>
    </source>
</evidence>
<name>A0A3S5AZQ8_9PLAT</name>
<keyword evidence="1" id="KW-0732">Signal</keyword>
<feature type="signal peptide" evidence="1">
    <location>
        <begin position="1"/>
        <end position="26"/>
    </location>
</feature>
<dbReference type="AlphaFoldDB" id="A0A3S5AZQ8"/>
<dbReference type="EMBL" id="CAAALY010244427">
    <property type="protein sequence ID" value="VEL32624.1"/>
    <property type="molecule type" value="Genomic_DNA"/>
</dbReference>
<proteinExistence type="predicted"/>
<comment type="caution">
    <text evidence="2">The sequence shown here is derived from an EMBL/GenBank/DDBJ whole genome shotgun (WGS) entry which is preliminary data.</text>
</comment>
<keyword evidence="3" id="KW-1185">Reference proteome</keyword>
<reference evidence="2" key="1">
    <citation type="submission" date="2018-11" db="EMBL/GenBank/DDBJ databases">
        <authorList>
            <consortium name="Pathogen Informatics"/>
        </authorList>
    </citation>
    <scope>NUCLEOTIDE SEQUENCE</scope>
</reference>
<sequence>MSFLNRLLLLYLLPFLAPPNFVFVHAASIVSYNGPSSSSPEFRPDALHPDTPNISSSPLILPSSTNSHPVLLTTRKSGVGRTLTDRSSLVTSFQVMRADNRQLLTQIRRDWLLNLLSNFSKLAIEAISVGGDANSGSAEDQSHSLMWKILMMLYSLFDIESPFAVDHYPSFSASLPGSESPGAADILQESKYHILFGWLEQCLKHRPMLEAQRTDNPIPKLEDSQQVVDIPDTANWVQKALDGRI</sequence>
<dbReference type="Proteomes" id="UP000784294">
    <property type="component" value="Unassembled WGS sequence"/>
</dbReference>
<evidence type="ECO:0000256" key="1">
    <source>
        <dbReference type="SAM" id="SignalP"/>
    </source>
</evidence>
<protein>
    <submittedName>
        <fullName evidence="2">Uncharacterized protein</fullName>
    </submittedName>
</protein>
<gene>
    <name evidence="2" type="ORF">PXEA_LOCUS26064</name>
</gene>
<evidence type="ECO:0000313" key="2">
    <source>
        <dbReference type="EMBL" id="VEL32624.1"/>
    </source>
</evidence>